<keyword evidence="2" id="KW-0677">Repeat</keyword>
<evidence type="ECO:0000313" key="8">
    <source>
        <dbReference type="EMBL" id="KAF7849002.1"/>
    </source>
</evidence>
<dbReference type="Pfam" id="PF00931">
    <property type="entry name" value="NB-ARC"/>
    <property type="match status" value="1"/>
</dbReference>
<evidence type="ECO:0000313" key="9">
    <source>
        <dbReference type="Proteomes" id="UP000806378"/>
    </source>
</evidence>
<keyword evidence="1" id="KW-0433">Leucine-rich repeat</keyword>
<dbReference type="EMBL" id="MU089902">
    <property type="protein sequence ID" value="KAF7849002.1"/>
    <property type="molecule type" value="Genomic_DNA"/>
</dbReference>
<dbReference type="InterPro" id="IPR000157">
    <property type="entry name" value="TIR_dom"/>
</dbReference>
<dbReference type="InterPro" id="IPR042197">
    <property type="entry name" value="Apaf_helical"/>
</dbReference>
<sequence length="1084" mass="123354">MSSSSSSSSSPSPSSSSEANWRFDVFINFRGEDVRHGFVAALHKCLLHRKINAYIDNEDLRPGDEISPALTKAIEDSQIAVLIFSENYASSRWCLDELVKVMECRRLKNQRVLPVFYKVKPEDIRWLKRSYGDALARHEVRLGNASERVKKWREALNEAANLSGWHHDHEALNEAPNLSDETEFIERIVKAISTMVRRERLSFAKYPVGVHCRVEEVMSLLSMGSDDVRMIGIWGTGGLGKTTIAKDVYNSIASQFDGCTSFLPNVRENSSQPDGLVRLQEKLLSEILWKGSLPVSSVDEGAYMIQDRLRCRKVLLVLDDVDHGNQLNALARDCKWFGKGSRIIVTTRDKHVLSSHRIDRVYEVKPLDQGEAFELLSSHAFEGNRTEDMSKDHRDIALSYAKGLPLAIVVLGDLLCGRRRDLWESILRKLAEDPNKDINSVLKISFDALDDNERDIFLDIACFFKGRKMEYVTRVLDSCDLHRSIGIQILIERSLVTIEYDRTVQMHDLIQQMGQDVVKRECPNDPGKRSRLWCYDDVNEVLSMATGTNDVKGIVLQLRTPAELHIGPSAFTYMRRLKLLIISNARISGGPVCLPNDLRWLECQECHLSTLKFSDGPKKLVYFDVRGSQIKKFGGSLMGFKMLKDINLSECNSLIHVPDVSSAPNLEKLNLDRCKSLVEVHKSVGYLDKLKYLSLESCSNLRIFPSALKTKSLHDLKLFGCSKLEKFLEILEKIVHLEHLYLSGTAIKELPVSIDNLVSVKYMQLKNCKSLARLPSSIYKLQNLGSLDLEGCSNFVHFTKNMEDSTDPNGCLGFPNLNRLELKGCNLLELEFLEDSSNFPKLRHLSLSGNKFTHMPTSLHKYDNLKNLYLDNCKQLQEIPQLPSNISDINANNCRSLQKLPDFSRYIRKTGNCDILLIGGEMPGWIQHCEEGSISFWVPKDLYDKVLGLAFCVVLGLEEGKEVHASCEVQILVNGEGWSRQIRLFHSLESDHVWLEYHRRKALYEVEELLQKEWSHFQVDLRASNASIKKRGFRLICQQEEDDLKVKLQCPPAIETDWLLKERGSEEDNLIDTEEEDGTIEDSV</sequence>
<dbReference type="GO" id="GO:0043531">
    <property type="term" value="F:ADP binding"/>
    <property type="evidence" value="ECO:0007669"/>
    <property type="project" value="InterPro"/>
</dbReference>
<dbReference type="Gene3D" id="1.10.8.430">
    <property type="entry name" value="Helical domain of apoptotic protease-activating factors"/>
    <property type="match status" value="1"/>
</dbReference>
<dbReference type="Proteomes" id="UP000806378">
    <property type="component" value="Unassembled WGS sequence"/>
</dbReference>
<dbReference type="AlphaFoldDB" id="A0A8T0CQD4"/>
<dbReference type="Pfam" id="PF23286">
    <property type="entry name" value="LRR_13"/>
    <property type="match status" value="1"/>
</dbReference>
<dbReference type="SUPFAM" id="SSF46785">
    <property type="entry name" value="Winged helix' DNA-binding domain"/>
    <property type="match status" value="1"/>
</dbReference>
<reference evidence="8" key="1">
    <citation type="submission" date="2020-05" db="EMBL/GenBank/DDBJ databases">
        <title>WGS assembly of Corymbia citriodora subspecies variegata.</title>
        <authorList>
            <person name="Barry K."/>
            <person name="Hundley H."/>
            <person name="Shu S."/>
            <person name="Jenkins J."/>
            <person name="Grimwood J."/>
            <person name="Baten A."/>
        </authorList>
    </citation>
    <scope>NUCLEOTIDE SEQUENCE</scope>
    <source>
        <strain evidence="8">CV2-018</strain>
    </source>
</reference>
<dbReference type="InterPro" id="IPR036390">
    <property type="entry name" value="WH_DNA-bd_sf"/>
</dbReference>
<dbReference type="OrthoDB" id="1901675at2759"/>
<dbReference type="Gene3D" id="3.40.50.300">
    <property type="entry name" value="P-loop containing nucleotide triphosphate hydrolases"/>
    <property type="match status" value="1"/>
</dbReference>
<dbReference type="PANTHER" id="PTHR11017">
    <property type="entry name" value="LEUCINE-RICH REPEAT-CONTAINING PROTEIN"/>
    <property type="match status" value="1"/>
</dbReference>
<evidence type="ECO:0000256" key="1">
    <source>
        <dbReference type="ARBA" id="ARBA00022614"/>
    </source>
</evidence>
<comment type="caution">
    <text evidence="8">The sequence shown here is derived from an EMBL/GenBank/DDBJ whole genome shotgun (WGS) entry which is preliminary data.</text>
</comment>
<proteinExistence type="predicted"/>
<dbReference type="Pfam" id="PF01582">
    <property type="entry name" value="TIR"/>
    <property type="match status" value="1"/>
</dbReference>
<dbReference type="SUPFAM" id="SSF52058">
    <property type="entry name" value="L domain-like"/>
    <property type="match status" value="1"/>
</dbReference>
<protein>
    <recommendedName>
        <fullName evidence="7">TIR domain-containing protein</fullName>
    </recommendedName>
</protein>
<accession>A0A8T0CQD4</accession>
<dbReference type="InterPro" id="IPR032675">
    <property type="entry name" value="LRR_dom_sf"/>
</dbReference>
<keyword evidence="3" id="KW-0611">Plant defense</keyword>
<feature type="compositionally biased region" description="Acidic residues" evidence="6">
    <location>
        <begin position="1067"/>
        <end position="1084"/>
    </location>
</feature>
<dbReference type="InterPro" id="IPR058546">
    <property type="entry name" value="RPS4B/Roq1-like_LRR"/>
</dbReference>
<dbReference type="InterPro" id="IPR027417">
    <property type="entry name" value="P-loop_NTPase"/>
</dbReference>
<name>A0A8T0CQD4_CORYI</name>
<gene>
    <name evidence="8" type="ORF">BT93_L1343</name>
</gene>
<keyword evidence="5" id="KW-0175">Coiled coil</keyword>
<dbReference type="InterPro" id="IPR058192">
    <property type="entry name" value="WHD_ROQ1-like"/>
</dbReference>
<keyword evidence="9" id="KW-1185">Reference proteome</keyword>
<feature type="region of interest" description="Disordered" evidence="6">
    <location>
        <begin position="1065"/>
        <end position="1084"/>
    </location>
</feature>
<evidence type="ECO:0000256" key="4">
    <source>
        <dbReference type="ARBA" id="ARBA00023027"/>
    </source>
</evidence>
<dbReference type="SUPFAM" id="SSF52200">
    <property type="entry name" value="Toll/Interleukin receptor TIR domain"/>
    <property type="match status" value="1"/>
</dbReference>
<dbReference type="Gramene" id="rna-gnl|WGS:JABURB|Cocit.L1343.1">
    <property type="protein sequence ID" value="cds-KAF7849002.1"/>
    <property type="gene ID" value="gene-BT93_L1343"/>
</dbReference>
<dbReference type="FunFam" id="3.40.50.10140:FF:000007">
    <property type="entry name" value="Disease resistance protein (TIR-NBS-LRR class)"/>
    <property type="match status" value="1"/>
</dbReference>
<organism evidence="8 9">
    <name type="scientific">Corymbia citriodora subsp. variegata</name>
    <dbReference type="NCBI Taxonomy" id="360336"/>
    <lineage>
        <taxon>Eukaryota</taxon>
        <taxon>Viridiplantae</taxon>
        <taxon>Streptophyta</taxon>
        <taxon>Embryophyta</taxon>
        <taxon>Tracheophyta</taxon>
        <taxon>Spermatophyta</taxon>
        <taxon>Magnoliopsida</taxon>
        <taxon>eudicotyledons</taxon>
        <taxon>Gunneridae</taxon>
        <taxon>Pentapetalae</taxon>
        <taxon>rosids</taxon>
        <taxon>malvids</taxon>
        <taxon>Myrtales</taxon>
        <taxon>Myrtaceae</taxon>
        <taxon>Myrtoideae</taxon>
        <taxon>Eucalypteae</taxon>
        <taxon>Corymbia</taxon>
    </lineage>
</organism>
<feature type="coiled-coil region" evidence="5">
    <location>
        <begin position="135"/>
        <end position="162"/>
    </location>
</feature>
<keyword evidence="4" id="KW-0520">NAD</keyword>
<dbReference type="InterPro" id="IPR002182">
    <property type="entry name" value="NB-ARC"/>
</dbReference>
<evidence type="ECO:0000259" key="7">
    <source>
        <dbReference type="PROSITE" id="PS50104"/>
    </source>
</evidence>
<dbReference type="InterPro" id="IPR035897">
    <property type="entry name" value="Toll_tir_struct_dom_sf"/>
</dbReference>
<evidence type="ECO:0000256" key="2">
    <source>
        <dbReference type="ARBA" id="ARBA00022737"/>
    </source>
</evidence>
<dbReference type="GO" id="GO:0006952">
    <property type="term" value="P:defense response"/>
    <property type="evidence" value="ECO:0007669"/>
    <property type="project" value="UniProtKB-KW"/>
</dbReference>
<dbReference type="Pfam" id="PF23282">
    <property type="entry name" value="WHD_ROQ1"/>
    <property type="match status" value="1"/>
</dbReference>
<feature type="domain" description="TIR" evidence="7">
    <location>
        <begin position="21"/>
        <end position="196"/>
    </location>
</feature>
<dbReference type="PRINTS" id="PR00364">
    <property type="entry name" value="DISEASERSIST"/>
</dbReference>
<dbReference type="PROSITE" id="PS50104">
    <property type="entry name" value="TIR"/>
    <property type="match status" value="1"/>
</dbReference>
<dbReference type="InterPro" id="IPR044974">
    <property type="entry name" value="Disease_R_plants"/>
</dbReference>
<evidence type="ECO:0000256" key="3">
    <source>
        <dbReference type="ARBA" id="ARBA00022821"/>
    </source>
</evidence>
<evidence type="ECO:0000256" key="5">
    <source>
        <dbReference type="SAM" id="Coils"/>
    </source>
</evidence>
<dbReference type="PANTHER" id="PTHR11017:SF570">
    <property type="entry name" value="DISEASE RESISTANCE PROTEIN (TIR-NBS CLASS)-RELATED"/>
    <property type="match status" value="1"/>
</dbReference>
<evidence type="ECO:0000256" key="6">
    <source>
        <dbReference type="SAM" id="MobiDB-lite"/>
    </source>
</evidence>
<dbReference type="Gene3D" id="3.80.10.10">
    <property type="entry name" value="Ribonuclease Inhibitor"/>
    <property type="match status" value="2"/>
</dbReference>
<dbReference type="SMART" id="SM00255">
    <property type="entry name" value="TIR"/>
    <property type="match status" value="1"/>
</dbReference>
<dbReference type="Gene3D" id="3.40.50.10140">
    <property type="entry name" value="Toll/interleukin-1 receptor homology (TIR) domain"/>
    <property type="match status" value="1"/>
</dbReference>
<dbReference type="SUPFAM" id="SSF52540">
    <property type="entry name" value="P-loop containing nucleoside triphosphate hydrolases"/>
    <property type="match status" value="1"/>
</dbReference>
<dbReference type="GO" id="GO:0007165">
    <property type="term" value="P:signal transduction"/>
    <property type="evidence" value="ECO:0007669"/>
    <property type="project" value="InterPro"/>
</dbReference>